<keyword evidence="4 13" id="KW-0894">Sodium channel</keyword>
<evidence type="ECO:0000256" key="2">
    <source>
        <dbReference type="ARBA" id="ARBA00007193"/>
    </source>
</evidence>
<accession>A0A3P6H730</accession>
<evidence type="ECO:0000313" key="15">
    <source>
        <dbReference type="EMBL" id="VDD87967.1"/>
    </source>
</evidence>
<protein>
    <submittedName>
        <fullName evidence="15">Uncharacterized protein</fullName>
    </submittedName>
</protein>
<keyword evidence="8 13" id="KW-0406">Ion transport</keyword>
<dbReference type="EMBL" id="UXUI01007511">
    <property type="protein sequence ID" value="VDD87967.1"/>
    <property type="molecule type" value="Genomic_DNA"/>
</dbReference>
<keyword evidence="6 14" id="KW-1133">Transmembrane helix</keyword>
<evidence type="ECO:0000313" key="16">
    <source>
        <dbReference type="Proteomes" id="UP000274131"/>
    </source>
</evidence>
<comment type="subcellular location">
    <subcellularLocation>
        <location evidence="1">Membrane</location>
        <topology evidence="1">Multi-pass membrane protein</topology>
    </subcellularLocation>
</comment>
<evidence type="ECO:0000256" key="9">
    <source>
        <dbReference type="ARBA" id="ARBA00023136"/>
    </source>
</evidence>
<evidence type="ECO:0000256" key="6">
    <source>
        <dbReference type="ARBA" id="ARBA00022989"/>
    </source>
</evidence>
<sequence>MSVLSAHGIPRACVSHGVKRILWSLVLFSCIVAFLFQAKEIIERFFRYDVIVGVEVKFEKIQFPAVTVCNLNPYKHSLVQRFSKLPIYSKEAVR</sequence>
<dbReference type="PRINTS" id="PR01078">
    <property type="entry name" value="AMINACHANNEL"/>
</dbReference>
<dbReference type="STRING" id="51028.A0A3P6H730"/>
<dbReference type="PANTHER" id="PTHR11690:SF282">
    <property type="entry name" value="DEGENERIN-LIKE PROTEIN ASIC-1"/>
    <property type="match status" value="1"/>
</dbReference>
<dbReference type="Pfam" id="PF00858">
    <property type="entry name" value="ASC"/>
    <property type="match status" value="1"/>
</dbReference>
<evidence type="ECO:0000256" key="4">
    <source>
        <dbReference type="ARBA" id="ARBA00022461"/>
    </source>
</evidence>
<reference evidence="15 16" key="1">
    <citation type="submission" date="2018-10" db="EMBL/GenBank/DDBJ databases">
        <authorList>
            <consortium name="Pathogen Informatics"/>
        </authorList>
    </citation>
    <scope>NUCLEOTIDE SEQUENCE [LARGE SCALE GENOMIC DNA]</scope>
</reference>
<keyword evidence="7" id="KW-0915">Sodium</keyword>
<dbReference type="GO" id="GO:0005886">
    <property type="term" value="C:plasma membrane"/>
    <property type="evidence" value="ECO:0007669"/>
    <property type="project" value="TreeGrafter"/>
</dbReference>
<dbReference type="OrthoDB" id="6238402at2759"/>
<dbReference type="GO" id="GO:0015280">
    <property type="term" value="F:ligand-gated sodium channel activity"/>
    <property type="evidence" value="ECO:0007669"/>
    <property type="project" value="TreeGrafter"/>
</dbReference>
<dbReference type="InterPro" id="IPR001873">
    <property type="entry name" value="ENaC"/>
</dbReference>
<evidence type="ECO:0000256" key="13">
    <source>
        <dbReference type="RuleBase" id="RU000679"/>
    </source>
</evidence>
<dbReference type="PANTHER" id="PTHR11690">
    <property type="entry name" value="AMILORIDE-SENSITIVE SODIUM CHANNEL-RELATED"/>
    <property type="match status" value="1"/>
</dbReference>
<keyword evidence="3 13" id="KW-0813">Transport</keyword>
<keyword evidence="10" id="KW-0325">Glycoprotein</keyword>
<evidence type="ECO:0000256" key="10">
    <source>
        <dbReference type="ARBA" id="ARBA00023180"/>
    </source>
</evidence>
<evidence type="ECO:0000256" key="14">
    <source>
        <dbReference type="SAM" id="Phobius"/>
    </source>
</evidence>
<dbReference type="Proteomes" id="UP000274131">
    <property type="component" value="Unassembled WGS sequence"/>
</dbReference>
<evidence type="ECO:0000256" key="5">
    <source>
        <dbReference type="ARBA" id="ARBA00022692"/>
    </source>
</evidence>
<keyword evidence="9 14" id="KW-0472">Membrane</keyword>
<evidence type="ECO:0000256" key="12">
    <source>
        <dbReference type="ARBA" id="ARBA00023303"/>
    </source>
</evidence>
<proteinExistence type="inferred from homology"/>
<evidence type="ECO:0000256" key="7">
    <source>
        <dbReference type="ARBA" id="ARBA00023053"/>
    </source>
</evidence>
<gene>
    <name evidence="15" type="ORF">EVEC_LOCUS3110</name>
</gene>
<evidence type="ECO:0000256" key="1">
    <source>
        <dbReference type="ARBA" id="ARBA00004141"/>
    </source>
</evidence>
<evidence type="ECO:0000256" key="3">
    <source>
        <dbReference type="ARBA" id="ARBA00022448"/>
    </source>
</evidence>
<keyword evidence="16" id="KW-1185">Reference proteome</keyword>
<feature type="transmembrane region" description="Helical" evidence="14">
    <location>
        <begin position="20"/>
        <end position="38"/>
    </location>
</feature>
<keyword evidence="11 13" id="KW-0739">Sodium transport</keyword>
<keyword evidence="5 13" id="KW-0812">Transmembrane</keyword>
<name>A0A3P6H730_ENTVE</name>
<organism evidence="15 16">
    <name type="scientific">Enterobius vermicularis</name>
    <name type="common">Human pinworm</name>
    <dbReference type="NCBI Taxonomy" id="51028"/>
    <lineage>
        <taxon>Eukaryota</taxon>
        <taxon>Metazoa</taxon>
        <taxon>Ecdysozoa</taxon>
        <taxon>Nematoda</taxon>
        <taxon>Chromadorea</taxon>
        <taxon>Rhabditida</taxon>
        <taxon>Spirurina</taxon>
        <taxon>Oxyuridomorpha</taxon>
        <taxon>Oxyuroidea</taxon>
        <taxon>Oxyuridae</taxon>
        <taxon>Enterobius</taxon>
    </lineage>
</organism>
<keyword evidence="12 13" id="KW-0407">Ion channel</keyword>
<evidence type="ECO:0000256" key="8">
    <source>
        <dbReference type="ARBA" id="ARBA00023065"/>
    </source>
</evidence>
<dbReference type="AlphaFoldDB" id="A0A3P6H730"/>
<comment type="similarity">
    <text evidence="2 13">Belongs to the amiloride-sensitive sodium channel (TC 1.A.6) family.</text>
</comment>
<evidence type="ECO:0000256" key="11">
    <source>
        <dbReference type="ARBA" id="ARBA00023201"/>
    </source>
</evidence>